<keyword evidence="1" id="KW-0680">Restriction system</keyword>
<dbReference type="AlphaFoldDB" id="A0A4V6HZ37"/>
<gene>
    <name evidence="3" type="ORF">LS81_006230</name>
</gene>
<comment type="function">
    <text evidence="1">A P subtype restriction enzyme that recognizes the double-stranded unmethylated sequence 5'-GATC-3'.</text>
</comment>
<dbReference type="Pfam" id="PF04556">
    <property type="entry name" value="DpnII"/>
    <property type="match status" value="1"/>
</dbReference>
<keyword evidence="1" id="KW-0378">Hydrolase</keyword>
<evidence type="ECO:0000259" key="2">
    <source>
        <dbReference type="Pfam" id="PF04556"/>
    </source>
</evidence>
<name>A0A4V6HZ37_9HELI</name>
<organism evidence="3 4">
    <name type="scientific">Helicobacter trogontum</name>
    <dbReference type="NCBI Taxonomy" id="50960"/>
    <lineage>
        <taxon>Bacteria</taxon>
        <taxon>Pseudomonadati</taxon>
        <taxon>Campylobacterota</taxon>
        <taxon>Epsilonproteobacteria</taxon>
        <taxon>Campylobacterales</taxon>
        <taxon>Helicobacteraceae</taxon>
        <taxon>Helicobacter</taxon>
    </lineage>
</organism>
<protein>
    <recommendedName>
        <fullName evidence="1">Type-2 restriction enzyme</fullName>
        <ecNumber evidence="1">3.1.21.4</ecNumber>
    </recommendedName>
</protein>
<dbReference type="EC" id="3.1.21.4" evidence="1"/>
<dbReference type="Gene3D" id="3.40.91.80">
    <property type="match status" value="1"/>
</dbReference>
<dbReference type="RefSeq" id="WP_034346473.1">
    <property type="nucleotide sequence ID" value="NZ_FZNG01000047.1"/>
</dbReference>
<evidence type="ECO:0000313" key="3">
    <source>
        <dbReference type="EMBL" id="TLD83042.1"/>
    </source>
</evidence>
<comment type="catalytic activity">
    <reaction evidence="1">
        <text>Endonucleolytic cleavage of DNA to give specific double-stranded fragments with terminal 5'-phosphates.</text>
        <dbReference type="EC" id="3.1.21.4"/>
    </reaction>
</comment>
<dbReference type="InterPro" id="IPR011335">
    <property type="entry name" value="Restrct_endonuc-II-like"/>
</dbReference>
<accession>A0A4V6HZ37</accession>
<dbReference type="PIRSF" id="PIRSF016080">
    <property type="entry name" value="Restrict_endonuc_II_DpmII"/>
    <property type="match status" value="1"/>
</dbReference>
<dbReference type="GO" id="GO:0009307">
    <property type="term" value="P:DNA restriction-modification system"/>
    <property type="evidence" value="ECO:0007669"/>
    <property type="project" value="UniProtKB-UniRule"/>
</dbReference>
<dbReference type="InterPro" id="IPR021191">
    <property type="entry name" value="Restrct_endonuc_II_DpnII"/>
</dbReference>
<dbReference type="EMBL" id="JRPL02000012">
    <property type="protein sequence ID" value="TLD83042.1"/>
    <property type="molecule type" value="Genomic_DNA"/>
</dbReference>
<comment type="caution">
    <text evidence="3">The sequence shown here is derived from an EMBL/GenBank/DDBJ whole genome shotgun (WGS) entry which is preliminary data.</text>
</comment>
<dbReference type="SUPFAM" id="SSF52980">
    <property type="entry name" value="Restriction endonuclease-like"/>
    <property type="match status" value="1"/>
</dbReference>
<dbReference type="OrthoDB" id="9771872at2"/>
<dbReference type="Proteomes" id="UP000029878">
    <property type="component" value="Unassembled WGS sequence"/>
</dbReference>
<evidence type="ECO:0000313" key="4">
    <source>
        <dbReference type="Proteomes" id="UP000029878"/>
    </source>
</evidence>
<dbReference type="InterPro" id="IPR038365">
    <property type="entry name" value="EcoRII_C_sf"/>
</dbReference>
<comment type="similarity">
    <text evidence="1">Belongs to the DpnII type II restriction endonuclease family.</text>
</comment>
<keyword evidence="1" id="KW-0540">Nuclease</keyword>
<dbReference type="InterPro" id="IPR007637">
    <property type="entry name" value="Restrct_endonuc_II_DpnII-like"/>
</dbReference>
<keyword evidence="1 3" id="KW-0255">Endonuclease</keyword>
<dbReference type="GO" id="GO:0009036">
    <property type="term" value="F:type II site-specific deoxyribonuclease activity"/>
    <property type="evidence" value="ECO:0007669"/>
    <property type="project" value="UniProtKB-UniRule"/>
</dbReference>
<sequence>MKNILCFDDFVSSLQPTNRTLDFYVDWEKCIQNVDKVKISLNHLNFLLGVQQCELQKKITVLFDEYPKAFQVLPLLIAIRKSSNEQLLDENNKVCDMNSYLIEPQKIYKFICESGLDKIFSDRKIKDLNDFVFGVEVGLDTNARKNRGGSVMEAIISNIFTKAGLDFKEQVYIGDFPKLYKTFGDDVKKFDFVIFTPNKTYCIECNFYTSGGSKLNEVARAYQDLVVKFETFDEYEFIWITDGKGWLEAKNKLAEAYKKVEIYNLSNIDEFVSKVKKNV</sequence>
<reference evidence="3 4" key="1">
    <citation type="journal article" date="2014" name="Genome Announc.">
        <title>Draft genome sequences of eight enterohepatic helicobacter species isolated from both laboratory and wild rodents.</title>
        <authorList>
            <person name="Sheh A."/>
            <person name="Shen Z."/>
            <person name="Fox J.G."/>
        </authorList>
    </citation>
    <scope>NUCLEOTIDE SEQUENCE [LARGE SCALE GENOMIC DNA]</scope>
    <source>
        <strain evidence="3 4">ATCC 700114</strain>
    </source>
</reference>
<evidence type="ECO:0000256" key="1">
    <source>
        <dbReference type="PIRNR" id="PIRNR016080"/>
    </source>
</evidence>
<dbReference type="GO" id="GO:0003677">
    <property type="term" value="F:DNA binding"/>
    <property type="evidence" value="ECO:0007669"/>
    <property type="project" value="UniProtKB-UniRule"/>
</dbReference>
<feature type="domain" description="Restriction endonuclease type II DpnII-like" evidence="2">
    <location>
        <begin position="7"/>
        <end position="270"/>
    </location>
</feature>
<proteinExistence type="inferred from homology"/>